<keyword evidence="3 6" id="KW-0812">Transmembrane</keyword>
<feature type="transmembrane region" description="Helical" evidence="6">
    <location>
        <begin position="7"/>
        <end position="27"/>
    </location>
</feature>
<comment type="subcellular location">
    <subcellularLocation>
        <location evidence="1">Membrane</location>
        <topology evidence="1">Multi-pass membrane protein</topology>
    </subcellularLocation>
</comment>
<comment type="similarity">
    <text evidence="2">Belongs to the EamA transporter family.</text>
</comment>
<dbReference type="AlphaFoldDB" id="A0A8J3N646"/>
<keyword evidence="5 6" id="KW-0472">Membrane</keyword>
<feature type="domain" description="EamA" evidence="7">
    <location>
        <begin position="4"/>
        <end position="137"/>
    </location>
</feature>
<dbReference type="Pfam" id="PF00892">
    <property type="entry name" value="EamA"/>
    <property type="match status" value="2"/>
</dbReference>
<accession>A0A8J3N646</accession>
<dbReference type="InterPro" id="IPR037185">
    <property type="entry name" value="EmrE-like"/>
</dbReference>
<protein>
    <submittedName>
        <fullName evidence="8">Membrane protein</fullName>
    </submittedName>
</protein>
<feature type="transmembrane region" description="Helical" evidence="6">
    <location>
        <begin position="64"/>
        <end position="85"/>
    </location>
</feature>
<dbReference type="RefSeq" id="WP_220210399.1">
    <property type="nucleotide sequence ID" value="NZ_BNJK01000002.1"/>
</dbReference>
<evidence type="ECO:0000256" key="5">
    <source>
        <dbReference type="ARBA" id="ARBA00023136"/>
    </source>
</evidence>
<evidence type="ECO:0000259" key="7">
    <source>
        <dbReference type="Pfam" id="PF00892"/>
    </source>
</evidence>
<feature type="transmembrane region" description="Helical" evidence="6">
    <location>
        <begin position="33"/>
        <end position="52"/>
    </location>
</feature>
<evidence type="ECO:0000256" key="4">
    <source>
        <dbReference type="ARBA" id="ARBA00022989"/>
    </source>
</evidence>
<sequence>MTRKGWLLFIAISVFWGIPYFFIKIAVRELDPSVVVFGRAVIGALVLLPMAIRGKTVRSLVKHWPIVLLFAIIHMVGAFLLISYGEQHVSSSLTSLLIAANPIMVALLALGFDKSERVNGPRLVGLAVGMVGLIVLLGFDVGGDRQMWFGAILIVLAALGYAIGAMMIKQRPLVELPRVSVAAAECSVTSVVLLPLIVTRLPDRVPSVGVMASLLVLGLICTALALPTFFALIAEVGASRGTVITYVNPAVSVLLGVTILQEPLTIATIFGFLLIIAGSWLSTTGSIPFLNTGTREVPQTEVPK</sequence>
<feature type="transmembrane region" description="Helical" evidence="6">
    <location>
        <begin position="91"/>
        <end position="111"/>
    </location>
</feature>
<dbReference type="InterPro" id="IPR050638">
    <property type="entry name" value="AA-Vitamin_Transporters"/>
</dbReference>
<feature type="transmembrane region" description="Helical" evidence="6">
    <location>
        <begin position="210"/>
        <end position="234"/>
    </location>
</feature>
<evidence type="ECO:0000313" key="9">
    <source>
        <dbReference type="Proteomes" id="UP000597444"/>
    </source>
</evidence>
<keyword evidence="4 6" id="KW-1133">Transmembrane helix</keyword>
<dbReference type="EMBL" id="BNJK01000002">
    <property type="protein sequence ID" value="GHO99774.1"/>
    <property type="molecule type" value="Genomic_DNA"/>
</dbReference>
<comment type="caution">
    <text evidence="8">The sequence shown here is derived from an EMBL/GenBank/DDBJ whole genome shotgun (WGS) entry which is preliminary data.</text>
</comment>
<name>A0A8J3N646_9CHLR</name>
<evidence type="ECO:0000313" key="8">
    <source>
        <dbReference type="EMBL" id="GHO99774.1"/>
    </source>
</evidence>
<feature type="domain" description="EamA" evidence="7">
    <location>
        <begin position="149"/>
        <end position="283"/>
    </location>
</feature>
<evidence type="ECO:0000256" key="2">
    <source>
        <dbReference type="ARBA" id="ARBA00007362"/>
    </source>
</evidence>
<evidence type="ECO:0000256" key="1">
    <source>
        <dbReference type="ARBA" id="ARBA00004141"/>
    </source>
</evidence>
<feature type="transmembrane region" description="Helical" evidence="6">
    <location>
        <begin position="179"/>
        <end position="198"/>
    </location>
</feature>
<dbReference type="GO" id="GO:0016020">
    <property type="term" value="C:membrane"/>
    <property type="evidence" value="ECO:0007669"/>
    <property type="project" value="UniProtKB-SubCell"/>
</dbReference>
<organism evidence="8 9">
    <name type="scientific">Reticulibacter mediterranei</name>
    <dbReference type="NCBI Taxonomy" id="2778369"/>
    <lineage>
        <taxon>Bacteria</taxon>
        <taxon>Bacillati</taxon>
        <taxon>Chloroflexota</taxon>
        <taxon>Ktedonobacteria</taxon>
        <taxon>Ktedonobacterales</taxon>
        <taxon>Reticulibacteraceae</taxon>
        <taxon>Reticulibacter</taxon>
    </lineage>
</organism>
<feature type="transmembrane region" description="Helical" evidence="6">
    <location>
        <begin position="147"/>
        <end position="167"/>
    </location>
</feature>
<feature type="transmembrane region" description="Helical" evidence="6">
    <location>
        <begin position="123"/>
        <end position="141"/>
    </location>
</feature>
<keyword evidence="9" id="KW-1185">Reference proteome</keyword>
<gene>
    <name evidence="8" type="ORF">KSF_098220</name>
</gene>
<dbReference type="PANTHER" id="PTHR32322">
    <property type="entry name" value="INNER MEMBRANE TRANSPORTER"/>
    <property type="match status" value="1"/>
</dbReference>
<evidence type="ECO:0000256" key="6">
    <source>
        <dbReference type="SAM" id="Phobius"/>
    </source>
</evidence>
<dbReference type="SUPFAM" id="SSF103481">
    <property type="entry name" value="Multidrug resistance efflux transporter EmrE"/>
    <property type="match status" value="2"/>
</dbReference>
<proteinExistence type="inferred from homology"/>
<dbReference type="Proteomes" id="UP000597444">
    <property type="component" value="Unassembled WGS sequence"/>
</dbReference>
<dbReference type="PANTHER" id="PTHR32322:SF9">
    <property type="entry name" value="AMINO-ACID METABOLITE EFFLUX PUMP-RELATED"/>
    <property type="match status" value="1"/>
</dbReference>
<dbReference type="InterPro" id="IPR000620">
    <property type="entry name" value="EamA_dom"/>
</dbReference>
<reference evidence="8" key="1">
    <citation type="submission" date="2020-10" db="EMBL/GenBank/DDBJ databases">
        <title>Taxonomic study of unclassified bacteria belonging to the class Ktedonobacteria.</title>
        <authorList>
            <person name="Yabe S."/>
            <person name="Wang C.M."/>
            <person name="Zheng Y."/>
            <person name="Sakai Y."/>
            <person name="Cavaletti L."/>
            <person name="Monciardini P."/>
            <person name="Donadio S."/>
        </authorList>
    </citation>
    <scope>NUCLEOTIDE SEQUENCE</scope>
    <source>
        <strain evidence="8">ID150040</strain>
    </source>
</reference>
<evidence type="ECO:0000256" key="3">
    <source>
        <dbReference type="ARBA" id="ARBA00022692"/>
    </source>
</evidence>